<feature type="domain" description="Amidase" evidence="3">
    <location>
        <begin position="82"/>
        <end position="175"/>
    </location>
</feature>
<evidence type="ECO:0000313" key="5">
    <source>
        <dbReference type="Proteomes" id="UP000518752"/>
    </source>
</evidence>
<evidence type="ECO:0000256" key="2">
    <source>
        <dbReference type="ARBA" id="ARBA00022801"/>
    </source>
</evidence>
<reference evidence="4 5" key="1">
    <citation type="journal article" date="2020" name="ISME J.">
        <title>Uncovering the hidden diversity of litter-decomposition mechanisms in mushroom-forming fungi.</title>
        <authorList>
            <person name="Floudas D."/>
            <person name="Bentzer J."/>
            <person name="Ahren D."/>
            <person name="Johansson T."/>
            <person name="Persson P."/>
            <person name="Tunlid A."/>
        </authorList>
    </citation>
    <scope>NUCLEOTIDE SEQUENCE [LARGE SCALE GENOMIC DNA]</scope>
    <source>
        <strain evidence="4 5">CBS 406.79</strain>
    </source>
</reference>
<gene>
    <name evidence="4" type="ORF">D9757_002343</name>
</gene>
<evidence type="ECO:0000256" key="1">
    <source>
        <dbReference type="ARBA" id="ARBA00009199"/>
    </source>
</evidence>
<comment type="similarity">
    <text evidence="1">Belongs to the amidase family.</text>
</comment>
<evidence type="ECO:0000259" key="3">
    <source>
        <dbReference type="Pfam" id="PF01425"/>
    </source>
</evidence>
<accession>A0A8H5HY30</accession>
<dbReference type="PIRSF" id="PIRSF001221">
    <property type="entry name" value="Amidase_fungi"/>
    <property type="match status" value="1"/>
</dbReference>
<keyword evidence="5" id="KW-1185">Reference proteome</keyword>
<sequence>MTLNISWPSVARDTVADREASIPDSWRLSPEFIAKYPPGSDVFSAAAESNVMSQKELDITDPSNDATSILASIKAKQVTAVEVLTAFCKRAAVAHQLLCCLTQIFFDESLARAKELDEYYERTGQLVGPLHGLPFSLKDHMGLKGKRSTGGFSGDLGKLIPTEDGPISQILWNAGCGITIAVIYLQLELNFVFSVFYCKTNLPQSIMQLETYSFWGQTLNPHNTNLTSGGSSGGCGALVSFGGSPLSLGTDIGGRRVLRNVRSPASCCGIYTLKPTTGRLPGNGPRGVSTVPGNDAIVATCGPTARSSRDISLFFNVVLSAQPWLQSMNLVPLPWRSEPITWSGSGGKIRLGVMWNDGSVLPQPPVRRALKATVEALKRTNKFEIVDYEPVYHRELTLMAHSLYFTDGGASVRARAAATGEPLCHLTEWVITLPGVKDHTIHELWELCLERDALRAKYYAYWNSQKIDVLLCPVQYGPAQPLQTTKYWGYTSAFNCADFPAAVFPTGLKVDAALDPKDTQTREPWCESDAHSMATYDPEVLQNAPLCLQLVSKRNADEIVMQALQEIEKVLPLRN</sequence>
<dbReference type="AlphaFoldDB" id="A0A8H5HY30"/>
<dbReference type="PANTHER" id="PTHR46072:SF4">
    <property type="entry name" value="AMIDASE C550.07-RELATED"/>
    <property type="match status" value="1"/>
</dbReference>
<dbReference type="EMBL" id="JAACJN010000009">
    <property type="protein sequence ID" value="KAF5391548.1"/>
    <property type="molecule type" value="Genomic_DNA"/>
</dbReference>
<dbReference type="SUPFAM" id="SSF75304">
    <property type="entry name" value="Amidase signature (AS) enzymes"/>
    <property type="match status" value="1"/>
</dbReference>
<dbReference type="GO" id="GO:0016787">
    <property type="term" value="F:hydrolase activity"/>
    <property type="evidence" value="ECO:0007669"/>
    <property type="project" value="UniProtKB-KW"/>
</dbReference>
<dbReference type="Gene3D" id="3.90.1300.10">
    <property type="entry name" value="Amidase signature (AS) domain"/>
    <property type="match status" value="1"/>
</dbReference>
<organism evidence="4 5">
    <name type="scientific">Collybiopsis confluens</name>
    <dbReference type="NCBI Taxonomy" id="2823264"/>
    <lineage>
        <taxon>Eukaryota</taxon>
        <taxon>Fungi</taxon>
        <taxon>Dikarya</taxon>
        <taxon>Basidiomycota</taxon>
        <taxon>Agaricomycotina</taxon>
        <taxon>Agaricomycetes</taxon>
        <taxon>Agaricomycetidae</taxon>
        <taxon>Agaricales</taxon>
        <taxon>Marasmiineae</taxon>
        <taxon>Omphalotaceae</taxon>
        <taxon>Collybiopsis</taxon>
    </lineage>
</organism>
<comment type="caution">
    <text evidence="4">The sequence shown here is derived from an EMBL/GenBank/DDBJ whole genome shotgun (WGS) entry which is preliminary data.</text>
</comment>
<proteinExistence type="inferred from homology"/>
<dbReference type="OrthoDB" id="6428749at2759"/>
<feature type="domain" description="Amidase" evidence="3">
    <location>
        <begin position="195"/>
        <end position="560"/>
    </location>
</feature>
<evidence type="ECO:0000313" key="4">
    <source>
        <dbReference type="EMBL" id="KAF5391548.1"/>
    </source>
</evidence>
<dbReference type="InterPro" id="IPR023631">
    <property type="entry name" value="Amidase_dom"/>
</dbReference>
<dbReference type="Proteomes" id="UP000518752">
    <property type="component" value="Unassembled WGS sequence"/>
</dbReference>
<dbReference type="PANTHER" id="PTHR46072">
    <property type="entry name" value="AMIDASE-RELATED-RELATED"/>
    <property type="match status" value="1"/>
</dbReference>
<keyword evidence="2" id="KW-0378">Hydrolase</keyword>
<protein>
    <recommendedName>
        <fullName evidence="3">Amidase domain-containing protein</fullName>
    </recommendedName>
</protein>
<name>A0A8H5HY30_9AGAR</name>
<dbReference type="InterPro" id="IPR036928">
    <property type="entry name" value="AS_sf"/>
</dbReference>
<dbReference type="Pfam" id="PF01425">
    <property type="entry name" value="Amidase"/>
    <property type="match status" value="2"/>
</dbReference>